<sequence>MAGNVNFRSSLEMRRDYAVEIIEQPAPKLQRFRYASEVDGSRSVGSIPGVHSTAERKTYPTIRVRGYNGPMMVMLSLVNPDDDRVHPHAVTGNDPRYRCTNGVIYTFVDGPQVSFNNVGILCVKSKTDLDVTAALRERQKVKIDPFKAGFDHIDDRSLINFNAVRLCFTVYIPEGEIKPHDRRDWTKYNINLTPVASTVVYDAKKLNELKIQYVNKSIGSMLGGTEIVILCEKYAGPHPEIVFVEGDWEEKAQITQYHKQMALVAVTPPYRDPFCARSVPVEVYLQRVSPRGVLERSAPASSEYIPVLPKSHPSEIGIKRPPRGYIDTKKRKRPFTEHLSKYIQSTDVTGNNDVMDMLIQCFGPSPSITSNPQSFAEIAGSSNNAQVQQDNMCQPHSTSGTSNSFNQQVNSAVDCIDPSLYTNINATPSSFNQKIDSDPQKPILTLPYLNSFDPLTPDGPNKPLVHGDPLTTSNANYTNILENNTLQEGAIWALRRIHRRTQYQI</sequence>
<dbReference type="EMBL" id="CM046110">
    <property type="protein sequence ID" value="KAI8422847.1"/>
    <property type="molecule type" value="Genomic_DNA"/>
</dbReference>
<evidence type="ECO:0000313" key="2">
    <source>
        <dbReference type="Proteomes" id="UP001064048"/>
    </source>
</evidence>
<keyword evidence="2" id="KW-1185">Reference proteome</keyword>
<reference evidence="1 2" key="1">
    <citation type="journal article" date="2022" name="Genome Biol. Evol.">
        <title>The Spruce Budworm Genome: Reconstructing the Evolutionary History of Antifreeze Proteins.</title>
        <authorList>
            <person name="Beliveau C."/>
            <person name="Gagne P."/>
            <person name="Picq S."/>
            <person name="Vernygora O."/>
            <person name="Keeling C.I."/>
            <person name="Pinkney K."/>
            <person name="Doucet D."/>
            <person name="Wen F."/>
            <person name="Johnston J.S."/>
            <person name="Maaroufi H."/>
            <person name="Boyle B."/>
            <person name="Laroche J."/>
            <person name="Dewar K."/>
            <person name="Juretic N."/>
            <person name="Blackburn G."/>
            <person name="Nisole A."/>
            <person name="Brunet B."/>
            <person name="Brandao M."/>
            <person name="Lumley L."/>
            <person name="Duan J."/>
            <person name="Quan G."/>
            <person name="Lucarotti C.J."/>
            <person name="Roe A.D."/>
            <person name="Sperling F.A.H."/>
            <person name="Levesque R.C."/>
            <person name="Cusson M."/>
        </authorList>
    </citation>
    <scope>NUCLEOTIDE SEQUENCE [LARGE SCALE GENOMIC DNA]</scope>
    <source>
        <strain evidence="1">Glfc:IPQL:Cfum</strain>
    </source>
</reference>
<dbReference type="Proteomes" id="UP001064048">
    <property type="component" value="Chromosome 10"/>
</dbReference>
<comment type="caution">
    <text evidence="1">The sequence shown here is derived from an EMBL/GenBank/DDBJ whole genome shotgun (WGS) entry which is preliminary data.</text>
</comment>
<name>A0ACC0JFG6_CHOFU</name>
<gene>
    <name evidence="1" type="ORF">MSG28_006589</name>
</gene>
<accession>A0ACC0JFG6</accession>
<evidence type="ECO:0000313" key="1">
    <source>
        <dbReference type="EMBL" id="KAI8422847.1"/>
    </source>
</evidence>
<proteinExistence type="predicted"/>
<organism evidence="1 2">
    <name type="scientific">Choristoneura fumiferana</name>
    <name type="common">Spruce budworm moth</name>
    <name type="synonym">Archips fumiferana</name>
    <dbReference type="NCBI Taxonomy" id="7141"/>
    <lineage>
        <taxon>Eukaryota</taxon>
        <taxon>Metazoa</taxon>
        <taxon>Ecdysozoa</taxon>
        <taxon>Arthropoda</taxon>
        <taxon>Hexapoda</taxon>
        <taxon>Insecta</taxon>
        <taxon>Pterygota</taxon>
        <taxon>Neoptera</taxon>
        <taxon>Endopterygota</taxon>
        <taxon>Lepidoptera</taxon>
        <taxon>Glossata</taxon>
        <taxon>Ditrysia</taxon>
        <taxon>Tortricoidea</taxon>
        <taxon>Tortricidae</taxon>
        <taxon>Tortricinae</taxon>
        <taxon>Choristoneura</taxon>
    </lineage>
</organism>
<protein>
    <submittedName>
        <fullName evidence="1">Uncharacterized protein</fullName>
    </submittedName>
</protein>